<keyword evidence="2" id="KW-1185">Reference proteome</keyword>
<proteinExistence type="predicted"/>
<dbReference type="EMBL" id="JAFNEN010000483">
    <property type="protein sequence ID" value="KAG8182040.1"/>
    <property type="molecule type" value="Genomic_DNA"/>
</dbReference>
<dbReference type="AlphaFoldDB" id="A0AAV6UCE5"/>
<accession>A0AAV6UCE5</accession>
<organism evidence="1 2">
    <name type="scientific">Oedothorax gibbosus</name>
    <dbReference type="NCBI Taxonomy" id="931172"/>
    <lineage>
        <taxon>Eukaryota</taxon>
        <taxon>Metazoa</taxon>
        <taxon>Ecdysozoa</taxon>
        <taxon>Arthropoda</taxon>
        <taxon>Chelicerata</taxon>
        <taxon>Arachnida</taxon>
        <taxon>Araneae</taxon>
        <taxon>Araneomorphae</taxon>
        <taxon>Entelegynae</taxon>
        <taxon>Araneoidea</taxon>
        <taxon>Linyphiidae</taxon>
        <taxon>Erigoninae</taxon>
        <taxon>Oedothorax</taxon>
    </lineage>
</organism>
<reference evidence="1 2" key="1">
    <citation type="journal article" date="2022" name="Nat. Ecol. Evol.">
        <title>A masculinizing supergene underlies an exaggerated male reproductive morph in a spider.</title>
        <authorList>
            <person name="Hendrickx F."/>
            <person name="De Corte Z."/>
            <person name="Sonet G."/>
            <person name="Van Belleghem S.M."/>
            <person name="Kostlbacher S."/>
            <person name="Vangestel C."/>
        </authorList>
    </citation>
    <scope>NUCLEOTIDE SEQUENCE [LARGE SCALE GENOMIC DNA]</scope>
    <source>
        <strain evidence="1">W744_W776</strain>
    </source>
</reference>
<comment type="caution">
    <text evidence="1">The sequence shown here is derived from an EMBL/GenBank/DDBJ whole genome shotgun (WGS) entry which is preliminary data.</text>
</comment>
<gene>
    <name evidence="1" type="ORF">JTE90_013970</name>
</gene>
<sequence>MSSALGFPVPRPFIGSRRETRKQPGLPFLGGLSPCKELVESEKGANSDKCFRGSDWLLHSSVCFGLNS</sequence>
<evidence type="ECO:0000313" key="1">
    <source>
        <dbReference type="EMBL" id="KAG8182040.1"/>
    </source>
</evidence>
<name>A0AAV6UCE5_9ARAC</name>
<protein>
    <submittedName>
        <fullName evidence="1">Uncharacterized protein</fullName>
    </submittedName>
</protein>
<evidence type="ECO:0000313" key="2">
    <source>
        <dbReference type="Proteomes" id="UP000827092"/>
    </source>
</evidence>
<dbReference type="Proteomes" id="UP000827092">
    <property type="component" value="Unassembled WGS sequence"/>
</dbReference>